<gene>
    <name evidence="2" type="ORF">GCM10012284_10280</name>
</gene>
<name>A0A8J3FMS0_9ACTN</name>
<evidence type="ECO:0000313" key="2">
    <source>
        <dbReference type="EMBL" id="GGK78312.1"/>
    </source>
</evidence>
<evidence type="ECO:0000256" key="1">
    <source>
        <dbReference type="SAM" id="Phobius"/>
    </source>
</evidence>
<organism evidence="2 3">
    <name type="scientific">Mangrovihabitans endophyticus</name>
    <dbReference type="NCBI Taxonomy" id="1751298"/>
    <lineage>
        <taxon>Bacteria</taxon>
        <taxon>Bacillati</taxon>
        <taxon>Actinomycetota</taxon>
        <taxon>Actinomycetes</taxon>
        <taxon>Micromonosporales</taxon>
        <taxon>Micromonosporaceae</taxon>
        <taxon>Mangrovihabitans</taxon>
    </lineage>
</organism>
<keyword evidence="1" id="KW-0812">Transmembrane</keyword>
<feature type="transmembrane region" description="Helical" evidence="1">
    <location>
        <begin position="134"/>
        <end position="152"/>
    </location>
</feature>
<keyword evidence="1" id="KW-1133">Transmembrane helix</keyword>
<sequence length="158" mass="16778">MTARETTVVRPRPTAVTIAVGVLAFLGVTAVLGGVELAFGLWISEPPPADWLDAIPLIDGWVLPGLVLAVGFGLGSLVAAYGMLRRPRTAWLAPVQRLTGHHWSWTMTIGLGLGMIAWIGLEIVYLPARSWLEALYGAVGLALVLMPALPPVGRHLSA</sequence>
<comment type="caution">
    <text evidence="2">The sequence shown here is derived from an EMBL/GenBank/DDBJ whole genome shotgun (WGS) entry which is preliminary data.</text>
</comment>
<protein>
    <submittedName>
        <fullName evidence="2">Uncharacterized protein</fullName>
    </submittedName>
</protein>
<reference evidence="2" key="2">
    <citation type="submission" date="2020-09" db="EMBL/GenBank/DDBJ databases">
        <authorList>
            <person name="Sun Q."/>
            <person name="Zhou Y."/>
        </authorList>
    </citation>
    <scope>NUCLEOTIDE SEQUENCE</scope>
    <source>
        <strain evidence="2">CGMCC 4.7299</strain>
    </source>
</reference>
<evidence type="ECO:0000313" key="3">
    <source>
        <dbReference type="Proteomes" id="UP000656042"/>
    </source>
</evidence>
<keyword evidence="1" id="KW-0472">Membrane</keyword>
<keyword evidence="3" id="KW-1185">Reference proteome</keyword>
<proteinExistence type="predicted"/>
<dbReference type="Proteomes" id="UP000656042">
    <property type="component" value="Unassembled WGS sequence"/>
</dbReference>
<dbReference type="EMBL" id="BMMX01000002">
    <property type="protein sequence ID" value="GGK78312.1"/>
    <property type="molecule type" value="Genomic_DNA"/>
</dbReference>
<feature type="transmembrane region" description="Helical" evidence="1">
    <location>
        <begin position="63"/>
        <end position="84"/>
    </location>
</feature>
<dbReference type="RefSeq" id="WP_189077930.1">
    <property type="nucleotide sequence ID" value="NZ_BMMX01000002.1"/>
</dbReference>
<dbReference type="AlphaFoldDB" id="A0A8J3FMS0"/>
<feature type="transmembrane region" description="Helical" evidence="1">
    <location>
        <begin position="105"/>
        <end position="128"/>
    </location>
</feature>
<reference evidence="2" key="1">
    <citation type="journal article" date="2014" name="Int. J. Syst. Evol. Microbiol.">
        <title>Complete genome sequence of Corynebacterium casei LMG S-19264T (=DSM 44701T), isolated from a smear-ripened cheese.</title>
        <authorList>
            <consortium name="US DOE Joint Genome Institute (JGI-PGF)"/>
            <person name="Walter F."/>
            <person name="Albersmeier A."/>
            <person name="Kalinowski J."/>
            <person name="Ruckert C."/>
        </authorList>
    </citation>
    <scope>NUCLEOTIDE SEQUENCE</scope>
    <source>
        <strain evidence="2">CGMCC 4.7299</strain>
    </source>
</reference>
<accession>A0A8J3FMS0</accession>
<feature type="transmembrane region" description="Helical" evidence="1">
    <location>
        <begin position="20"/>
        <end position="43"/>
    </location>
</feature>